<keyword evidence="6" id="KW-1185">Reference proteome</keyword>
<dbReference type="GO" id="GO:0004553">
    <property type="term" value="F:hydrolase activity, hydrolyzing O-glycosyl compounds"/>
    <property type="evidence" value="ECO:0007669"/>
    <property type="project" value="InterPro"/>
</dbReference>
<dbReference type="Gene3D" id="3.40.50.1110">
    <property type="entry name" value="SGNH hydrolase"/>
    <property type="match status" value="2"/>
</dbReference>
<dbReference type="SUPFAM" id="SSF52266">
    <property type="entry name" value="SGNH hydrolase"/>
    <property type="match status" value="1"/>
</dbReference>
<organism evidence="5 6">
    <name type="scientific">Victivallis lenta</name>
    <dbReference type="NCBI Taxonomy" id="2606640"/>
    <lineage>
        <taxon>Bacteria</taxon>
        <taxon>Pseudomonadati</taxon>
        <taxon>Lentisphaerota</taxon>
        <taxon>Lentisphaeria</taxon>
        <taxon>Victivallales</taxon>
        <taxon>Victivallaceae</taxon>
        <taxon>Victivallis</taxon>
    </lineage>
</organism>
<evidence type="ECO:0000256" key="2">
    <source>
        <dbReference type="SAM" id="Coils"/>
    </source>
</evidence>
<feature type="signal peptide" evidence="3">
    <location>
        <begin position="1"/>
        <end position="29"/>
    </location>
</feature>
<dbReference type="PANTHER" id="PTHR22901">
    <property type="entry name" value="SIALATE O-ACETYLESTERASE"/>
    <property type="match status" value="1"/>
</dbReference>
<dbReference type="InterPro" id="IPR039329">
    <property type="entry name" value="SIAE"/>
</dbReference>
<dbReference type="InterPro" id="IPR036514">
    <property type="entry name" value="SGNH_hydro_sf"/>
</dbReference>
<evidence type="ECO:0000256" key="3">
    <source>
        <dbReference type="SAM" id="SignalP"/>
    </source>
</evidence>
<dbReference type="Proteomes" id="UP000435649">
    <property type="component" value="Unassembled WGS sequence"/>
</dbReference>
<dbReference type="RefSeq" id="WP_154416924.1">
    <property type="nucleotide sequence ID" value="NZ_CALXOB010000031.1"/>
</dbReference>
<reference evidence="5 6" key="1">
    <citation type="submission" date="2019-08" db="EMBL/GenBank/DDBJ databases">
        <title>In-depth cultivation of the pig gut microbiome towards novel bacterial diversity and tailored functional studies.</title>
        <authorList>
            <person name="Wylensek D."/>
            <person name="Hitch T.C.A."/>
            <person name="Clavel T."/>
        </authorList>
    </citation>
    <scope>NUCLEOTIDE SEQUENCE [LARGE SCALE GENOMIC DNA]</scope>
    <source>
        <strain evidence="5 6">BBE-744-WT-12</strain>
    </source>
</reference>
<keyword evidence="1" id="KW-0378">Hydrolase</keyword>
<protein>
    <submittedName>
        <fullName evidence="5">9-O-acetylesterase</fullName>
    </submittedName>
</protein>
<dbReference type="InterPro" id="IPR005181">
    <property type="entry name" value="SASA"/>
</dbReference>
<proteinExistence type="predicted"/>
<evidence type="ECO:0000256" key="1">
    <source>
        <dbReference type="ARBA" id="ARBA00022801"/>
    </source>
</evidence>
<dbReference type="SUPFAM" id="SSF49785">
    <property type="entry name" value="Galactose-binding domain-like"/>
    <property type="match status" value="1"/>
</dbReference>
<keyword evidence="2" id="KW-0175">Coiled coil</keyword>
<evidence type="ECO:0000259" key="4">
    <source>
        <dbReference type="Pfam" id="PF03629"/>
    </source>
</evidence>
<comment type="caution">
    <text evidence="5">The sequence shown here is derived from an EMBL/GenBank/DDBJ whole genome shotgun (WGS) entry which is preliminary data.</text>
</comment>
<dbReference type="PROSITE" id="PS51257">
    <property type="entry name" value="PROKAR_LIPOPROTEIN"/>
    <property type="match status" value="1"/>
</dbReference>
<dbReference type="AlphaFoldDB" id="A0A844FXZ9"/>
<name>A0A844FXZ9_9BACT</name>
<dbReference type="GO" id="GO:0005975">
    <property type="term" value="P:carbohydrate metabolic process"/>
    <property type="evidence" value="ECO:0007669"/>
    <property type="project" value="InterPro"/>
</dbReference>
<gene>
    <name evidence="5" type="ORF">FYJ85_02770</name>
</gene>
<dbReference type="InterPro" id="IPR008979">
    <property type="entry name" value="Galactose-bd-like_sf"/>
</dbReference>
<keyword evidence="3" id="KW-0732">Signal</keyword>
<dbReference type="EMBL" id="VUNS01000002">
    <property type="protein sequence ID" value="MST95966.1"/>
    <property type="molecule type" value="Genomic_DNA"/>
</dbReference>
<feature type="domain" description="Sialate O-acetylesterase" evidence="4">
    <location>
        <begin position="455"/>
        <end position="519"/>
    </location>
</feature>
<evidence type="ECO:0000313" key="6">
    <source>
        <dbReference type="Proteomes" id="UP000435649"/>
    </source>
</evidence>
<dbReference type="PANTHER" id="PTHR22901:SF0">
    <property type="entry name" value="SIALATE O-ACETYLESTERASE"/>
    <property type="match status" value="1"/>
</dbReference>
<feature type="chain" id="PRO_5032449327" evidence="3">
    <location>
        <begin position="30"/>
        <end position="705"/>
    </location>
</feature>
<accession>A0A844FXZ9</accession>
<dbReference type="Pfam" id="PF03629">
    <property type="entry name" value="SASA"/>
    <property type="match status" value="1"/>
</dbReference>
<sequence length="705" mass="77425">MLRRIPILAAFAVALLLAACTAVRPEKMAANYSVHKIYGDYMVLQREKPIRISGHAAPGESVLVGIGGNSVFATAGDDGEWAAVLPAMEAGGPYLVSVTGAPGSEPVIFKDVLIGDVWLASGQSNMEMPVYSKGRHWSTLNGKEEAAQATYPNIRLYNATSKKYVSPGKVQHEVVGPGWQLCTPETAAPFSAVAFYFGRELNKDLNVPIGLISASWGGTAIEPWISYDAYKRAGRVRELMKIEGLGKTSAELEAKYKAEQEKARKKFSEWEKRFYSTYAKETAAAAGWKNPDLDDSSWTKVESTRNSFPEGIDGVAWYRRTVDIPAAWAGKELVLSLGAVDDCDETFFNGEKVGATGSDVESYWSVPRKYKVPGKLVKAGRNVIAVRVSDMFIDGGIQGADDELFLSPDGKQKISLAGDWKLKLEFAADLRKIGNRPDPLAYMNTNERHPSFPSTLYNSMIAPWTGYPLRGFLWYQGETNAGAPEDYLKLQQLLISDWRTLWNDPKLPFLFVQLSGYEKHTPDKPLPDDYWVDRKPGNPVWAPFREAQAATLRKVPYTGMAVCIDAGNHSDIHPANKQAVGYRLAKEAERISYGRDIVSAGPMFKSMTVRDGKAVISFTNVGAGLEAKGSRDGKLGCFAIAGKDGKFVWADAVIDGDTVVVSSPEVKEPAAVRYGWVSYAGNLNFYNKDGFPACPFRTDMPDYVK</sequence>
<feature type="coiled-coil region" evidence="2">
    <location>
        <begin position="242"/>
        <end position="273"/>
    </location>
</feature>
<evidence type="ECO:0000313" key="5">
    <source>
        <dbReference type="EMBL" id="MST95966.1"/>
    </source>
</evidence>
<dbReference type="GO" id="GO:0001681">
    <property type="term" value="F:sialate O-acetylesterase activity"/>
    <property type="evidence" value="ECO:0007669"/>
    <property type="project" value="InterPro"/>
</dbReference>